<evidence type="ECO:0000313" key="5">
    <source>
        <dbReference type="EMBL" id="CDW74296.1"/>
    </source>
</evidence>
<dbReference type="GO" id="GO:0005768">
    <property type="term" value="C:endosome"/>
    <property type="evidence" value="ECO:0007669"/>
    <property type="project" value="UniProtKB-SubCell"/>
</dbReference>
<name>A0A077ZXK9_STYLE</name>
<dbReference type="PANTHER" id="PTHR45981">
    <property type="entry name" value="LD02310P"/>
    <property type="match status" value="1"/>
</dbReference>
<dbReference type="Proteomes" id="UP000039865">
    <property type="component" value="Unassembled WGS sequence"/>
</dbReference>
<protein>
    <submittedName>
        <fullName evidence="5">Uncharacterized protein</fullName>
    </submittedName>
</protein>
<dbReference type="AlphaFoldDB" id="A0A077ZXK9"/>
<feature type="coiled-coil region" evidence="4">
    <location>
        <begin position="3"/>
        <end position="131"/>
    </location>
</feature>
<reference evidence="5 6" key="1">
    <citation type="submission" date="2014-06" db="EMBL/GenBank/DDBJ databases">
        <authorList>
            <person name="Swart Estienne"/>
        </authorList>
    </citation>
    <scope>NUCLEOTIDE SEQUENCE [LARGE SCALE GENOMIC DNA]</scope>
    <source>
        <strain evidence="5 6">130c</strain>
    </source>
</reference>
<comment type="subcellular location">
    <subcellularLocation>
        <location evidence="1">Endomembrane system</location>
        <topology evidence="1">Multi-pass membrane protein</topology>
    </subcellularLocation>
    <subcellularLocation>
        <location evidence="2">Endosome</location>
    </subcellularLocation>
    <subcellularLocation>
        <location evidence="3">Lysosome membrane</location>
    </subcellularLocation>
</comment>
<evidence type="ECO:0000256" key="3">
    <source>
        <dbReference type="ARBA" id="ARBA00004656"/>
    </source>
</evidence>
<evidence type="ECO:0000256" key="4">
    <source>
        <dbReference type="SAM" id="Coils"/>
    </source>
</evidence>
<organism evidence="5 6">
    <name type="scientific">Stylonychia lemnae</name>
    <name type="common">Ciliate</name>
    <dbReference type="NCBI Taxonomy" id="5949"/>
    <lineage>
        <taxon>Eukaryota</taxon>
        <taxon>Sar</taxon>
        <taxon>Alveolata</taxon>
        <taxon>Ciliophora</taxon>
        <taxon>Intramacronucleata</taxon>
        <taxon>Spirotrichea</taxon>
        <taxon>Stichotrichia</taxon>
        <taxon>Sporadotrichida</taxon>
        <taxon>Oxytrichidae</taxon>
        <taxon>Stylonychinae</taxon>
        <taxon>Stylonychia</taxon>
    </lineage>
</organism>
<keyword evidence="4" id="KW-0175">Coiled coil</keyword>
<proteinExistence type="predicted"/>
<sequence>MKLQKTQEVEKKNKQELDDFQRQIAYVDQEIHKLRQLLQQKELEKKKVKQQIEEEIQQEIQRQEQLSKKQLEEKLQKLEQEYNEKLQELQKLKESRLKLIQQQAQQEKLHIQQAEEQKKMQQEQFQSQQKSELNQQINQQQTIQSKPIVQEEVKQQITQQTQQQSAMPLAQSEQFQDNRLINKKNVKYLECNINIIEDNKKIKEFYIKLDAWYNSRKSAINMEFKKRYGQDIDGVLQNSLSRLEKLQELEKYQPQYVPGLIKQINQRNADNVMQALSSIQDTSDQKKVAYYRAAHVFFLNIFKLRQTGQKLEVFKSQYHDFYSDIIHNINYQMPQTNIKSILMGKALQYSCLLLPYYPDLKNFQDELDMANAMGYRKADQERENYEETSNRMSNYCRLMFSILVDDAHIGRLFQMFVLYLNFRFHQLSSQIIFDFLDFTGYHLLRKYGKVFAEILEGMLCRGDGYCDRYEKYTSDQMINEIQNCEDVVGDEPDKSNTGITIVEIYNKKLRSQCESLIKDFRQKGINNNLPRY</sequence>
<dbReference type="InParanoid" id="A0A077ZXK9"/>
<gene>
    <name evidence="5" type="primary">Contig8774.g9364</name>
    <name evidence="5" type="ORF">STYLEM_3290</name>
</gene>
<dbReference type="GO" id="GO:0005765">
    <property type="term" value="C:lysosomal membrane"/>
    <property type="evidence" value="ECO:0007669"/>
    <property type="project" value="UniProtKB-SubCell"/>
</dbReference>
<evidence type="ECO:0000313" key="6">
    <source>
        <dbReference type="Proteomes" id="UP000039865"/>
    </source>
</evidence>
<evidence type="ECO:0000256" key="1">
    <source>
        <dbReference type="ARBA" id="ARBA00004127"/>
    </source>
</evidence>
<accession>A0A077ZXK9</accession>
<keyword evidence="6" id="KW-1185">Reference proteome</keyword>
<evidence type="ECO:0000256" key="2">
    <source>
        <dbReference type="ARBA" id="ARBA00004177"/>
    </source>
</evidence>
<dbReference type="OrthoDB" id="420884at2759"/>
<dbReference type="EMBL" id="CCKQ01003188">
    <property type="protein sequence ID" value="CDW74296.1"/>
    <property type="molecule type" value="Genomic_DNA"/>
</dbReference>